<dbReference type="NCBIfam" id="NF041464">
    <property type="entry name" value="HelD_BACSU"/>
    <property type="match status" value="1"/>
</dbReference>
<accession>A0A2N0ZIQ4</accession>
<dbReference type="InterPro" id="IPR027417">
    <property type="entry name" value="P-loop_NTPase"/>
</dbReference>
<evidence type="ECO:0000259" key="6">
    <source>
        <dbReference type="PROSITE" id="PS51198"/>
    </source>
</evidence>
<dbReference type="Pfam" id="PF00580">
    <property type="entry name" value="UvrD-helicase"/>
    <property type="match status" value="1"/>
</dbReference>
<dbReference type="Proteomes" id="UP000233343">
    <property type="component" value="Unassembled WGS sequence"/>
</dbReference>
<feature type="binding site" evidence="5">
    <location>
        <begin position="229"/>
        <end position="236"/>
    </location>
    <ligand>
        <name>ATP</name>
        <dbReference type="ChEBI" id="CHEBI:30616"/>
    </ligand>
</feature>
<dbReference type="PROSITE" id="PS51198">
    <property type="entry name" value="UVRD_HELICASE_ATP_BIND"/>
    <property type="match status" value="1"/>
</dbReference>
<dbReference type="GO" id="GO:0005829">
    <property type="term" value="C:cytosol"/>
    <property type="evidence" value="ECO:0007669"/>
    <property type="project" value="TreeGrafter"/>
</dbReference>
<dbReference type="EMBL" id="PISD01000016">
    <property type="protein sequence ID" value="PKG29392.1"/>
    <property type="molecule type" value="Genomic_DNA"/>
</dbReference>
<dbReference type="GO" id="GO:0005524">
    <property type="term" value="F:ATP binding"/>
    <property type="evidence" value="ECO:0007669"/>
    <property type="project" value="UniProtKB-UniRule"/>
</dbReference>
<keyword evidence="2 5" id="KW-0378">Hydrolase</keyword>
<proteinExistence type="predicted"/>
<keyword evidence="8" id="KW-1185">Reference proteome</keyword>
<organism evidence="7 8">
    <name type="scientific">Cytobacillus horneckiae</name>
    <dbReference type="NCBI Taxonomy" id="549687"/>
    <lineage>
        <taxon>Bacteria</taxon>
        <taxon>Bacillati</taxon>
        <taxon>Bacillota</taxon>
        <taxon>Bacilli</taxon>
        <taxon>Bacillales</taxon>
        <taxon>Bacillaceae</taxon>
        <taxon>Cytobacillus</taxon>
    </lineage>
</organism>
<dbReference type="GO" id="GO:0043138">
    <property type="term" value="F:3'-5' DNA helicase activity"/>
    <property type="evidence" value="ECO:0007669"/>
    <property type="project" value="TreeGrafter"/>
</dbReference>
<evidence type="ECO:0000256" key="3">
    <source>
        <dbReference type="ARBA" id="ARBA00022806"/>
    </source>
</evidence>
<dbReference type="InterPro" id="IPR027785">
    <property type="entry name" value="UvrD-like_helicase_C"/>
</dbReference>
<dbReference type="PANTHER" id="PTHR11070">
    <property type="entry name" value="UVRD / RECB / PCRA DNA HELICASE FAMILY MEMBER"/>
    <property type="match status" value="1"/>
</dbReference>
<dbReference type="GO" id="GO:0003677">
    <property type="term" value="F:DNA binding"/>
    <property type="evidence" value="ECO:0007669"/>
    <property type="project" value="InterPro"/>
</dbReference>
<keyword evidence="1 5" id="KW-0547">Nucleotide-binding</keyword>
<reference evidence="7 8" key="1">
    <citation type="journal article" date="2010" name="Int. J. Syst. Evol. Microbiol.">
        <title>Bacillus horneckiae sp. nov., isolated from a spacecraft-assembly clean room.</title>
        <authorList>
            <person name="Vaishampayan P."/>
            <person name="Probst A."/>
            <person name="Krishnamurthi S."/>
            <person name="Ghosh S."/>
            <person name="Osman S."/>
            <person name="McDowall A."/>
            <person name="Ruckmani A."/>
            <person name="Mayilraj S."/>
            <person name="Venkateswaran K."/>
        </authorList>
    </citation>
    <scope>NUCLEOTIDE SEQUENCE [LARGE SCALE GENOMIC DNA]</scope>
    <source>
        <strain evidence="8">1PO1SC</strain>
    </source>
</reference>
<dbReference type="PANTHER" id="PTHR11070:SF17">
    <property type="entry name" value="DNA HELICASE IV"/>
    <property type="match status" value="1"/>
</dbReference>
<evidence type="ECO:0000313" key="7">
    <source>
        <dbReference type="EMBL" id="PKG29392.1"/>
    </source>
</evidence>
<evidence type="ECO:0000256" key="2">
    <source>
        <dbReference type="ARBA" id="ARBA00022801"/>
    </source>
</evidence>
<dbReference type="InterPro" id="IPR048228">
    <property type="entry name" value="HelD_bacillota"/>
</dbReference>
<evidence type="ECO:0000256" key="4">
    <source>
        <dbReference type="ARBA" id="ARBA00022840"/>
    </source>
</evidence>
<keyword evidence="3 5" id="KW-0347">Helicase</keyword>
<evidence type="ECO:0000313" key="8">
    <source>
        <dbReference type="Proteomes" id="UP000233343"/>
    </source>
</evidence>
<protein>
    <submittedName>
        <fullName evidence="7">Helicase</fullName>
    </submittedName>
</protein>
<dbReference type="SUPFAM" id="SSF52540">
    <property type="entry name" value="P-loop containing nucleoside triphosphate hydrolases"/>
    <property type="match status" value="1"/>
</dbReference>
<dbReference type="InterPro" id="IPR000212">
    <property type="entry name" value="DNA_helicase_UvrD/REP"/>
</dbReference>
<name>A0A2N0ZIQ4_9BACI</name>
<dbReference type="GO" id="GO:0000725">
    <property type="term" value="P:recombinational repair"/>
    <property type="evidence" value="ECO:0007669"/>
    <property type="project" value="TreeGrafter"/>
</dbReference>
<dbReference type="Gene3D" id="3.40.50.300">
    <property type="entry name" value="P-loop containing nucleotide triphosphate hydrolases"/>
    <property type="match status" value="3"/>
</dbReference>
<dbReference type="RefSeq" id="WP_066198009.1">
    <property type="nucleotide sequence ID" value="NZ_JARMMB010000001.1"/>
</dbReference>
<dbReference type="AlphaFoldDB" id="A0A2N0ZIQ4"/>
<dbReference type="GO" id="GO:0016787">
    <property type="term" value="F:hydrolase activity"/>
    <property type="evidence" value="ECO:0007669"/>
    <property type="project" value="UniProtKB-UniRule"/>
</dbReference>
<sequence length="759" mass="88458">MSDIRNEQQRVNEIIEEIDRKTANYIGKTKSVGSQVQQIKQEFWDDVTVNLDEPDDVIETFTSIKQQAELLSERERSKGLIDKQLNTLAKLKNSPYFGRIDFHEKGENQSDKIYIGIASLMDSDDENFLIYDWRAPISSLYYDYSPGHAQYETPYGEIKGDITLKRQFIIKNGLINGLFDTGLTIGDQLLQEVLGNQANSQMKSIVATIQKEQNAIIRNTKDKIVVVQGVAGSGKTSAALQRAAFLLYRFRNTLHSDNIILFSPNPLFNSYVATVLPELGEDNMEQTTFQQYLNSRLASIFIIEDPFDQMEYLLTAEDQEKLAIRKKNIQYKSSLAYKKEIDNYLGYLLNDGLVFTDIVFRGETIINKESIKSYFYSLESTIPIPNRMQLLQEWLLIEIRKREKNERRKPWVENAIEFLDKDDYLEAYKDMQKRNNEDSFDDYEIEKKFLSKMIVSKKFKPIKSKIKKMKFIDMKMIFIQLFSHIKNKDYELLADYTVKNIQQNHLSYEDATPYLYLQDQIEGKRSNTSIRHIFVDEAQDYSPFQFAFMQELYPYSKWTLLGDLNQSIYFHSFSKSTLYEVAVGETYRLMRSYRSTKEIVEFTKSLIADGEDIQPFNRKGEKPLLIQCSSNVFYQEMLNKIDECKKAGDETIAVICKNASESEQVYKQLMPDLHNVKLIDKHTLSYEKGVLVIPSYLAKGIEFDAVFIHNAAEYQLEYERKLFYTACTRAMHTLILFSTEDGNPFIKEADEASYRKILR</sequence>
<feature type="domain" description="UvrD-like helicase ATP-binding" evidence="6">
    <location>
        <begin position="208"/>
        <end position="596"/>
    </location>
</feature>
<evidence type="ECO:0000256" key="5">
    <source>
        <dbReference type="PROSITE-ProRule" id="PRU00560"/>
    </source>
</evidence>
<dbReference type="Pfam" id="PF13538">
    <property type="entry name" value="UvrD_C_2"/>
    <property type="match status" value="1"/>
</dbReference>
<comment type="caution">
    <text evidence="7">The sequence shown here is derived from an EMBL/GenBank/DDBJ whole genome shotgun (WGS) entry which is preliminary data.</text>
</comment>
<evidence type="ECO:0000256" key="1">
    <source>
        <dbReference type="ARBA" id="ARBA00022741"/>
    </source>
</evidence>
<keyword evidence="4 5" id="KW-0067">ATP-binding</keyword>
<gene>
    <name evidence="7" type="ORF">CWS20_08970</name>
</gene>
<dbReference type="InterPro" id="IPR014016">
    <property type="entry name" value="UvrD-like_ATP-bd"/>
</dbReference>